<evidence type="ECO:0000256" key="1">
    <source>
        <dbReference type="ARBA" id="ARBA00009995"/>
    </source>
</evidence>
<dbReference type="OrthoDB" id="5835829at2759"/>
<dbReference type="FunFam" id="3.40.50.2000:FF:000019">
    <property type="entry name" value="Glycosyltransferase"/>
    <property type="match status" value="1"/>
</dbReference>
<keyword evidence="2 3" id="KW-0808">Transferase</keyword>
<dbReference type="Proteomes" id="UP000324897">
    <property type="component" value="Unassembled WGS sequence"/>
</dbReference>
<dbReference type="Pfam" id="PF00201">
    <property type="entry name" value="UDPGT"/>
    <property type="match status" value="1"/>
</dbReference>
<dbReference type="Gene3D" id="3.40.50.2000">
    <property type="entry name" value="Glycogen Phosphorylase B"/>
    <property type="match status" value="2"/>
</dbReference>
<name>A0A5J9SX30_9POAL</name>
<dbReference type="Gramene" id="TVU03530">
    <property type="protein sequence ID" value="TVU03530"/>
    <property type="gene ID" value="EJB05_50926"/>
</dbReference>
<dbReference type="AlphaFoldDB" id="A0A5J9SX30"/>
<dbReference type="CDD" id="cd03784">
    <property type="entry name" value="GT1_Gtf-like"/>
    <property type="match status" value="1"/>
</dbReference>
<reference evidence="5 6" key="1">
    <citation type="journal article" date="2019" name="Sci. Rep.">
        <title>A high-quality genome of Eragrostis curvula grass provides insights into Poaceae evolution and supports new strategies to enhance forage quality.</title>
        <authorList>
            <person name="Carballo J."/>
            <person name="Santos B.A.C.M."/>
            <person name="Zappacosta D."/>
            <person name="Garbus I."/>
            <person name="Selva J.P."/>
            <person name="Gallo C.A."/>
            <person name="Diaz A."/>
            <person name="Albertini E."/>
            <person name="Caccamo M."/>
            <person name="Echenique V."/>
        </authorList>
    </citation>
    <scope>NUCLEOTIDE SEQUENCE [LARGE SCALE GENOMIC DNA]</scope>
    <source>
        <strain evidence="6">cv. Victoria</strain>
        <tissue evidence="5">Leaf</tissue>
    </source>
</reference>
<organism evidence="5 6">
    <name type="scientific">Eragrostis curvula</name>
    <name type="common">weeping love grass</name>
    <dbReference type="NCBI Taxonomy" id="38414"/>
    <lineage>
        <taxon>Eukaryota</taxon>
        <taxon>Viridiplantae</taxon>
        <taxon>Streptophyta</taxon>
        <taxon>Embryophyta</taxon>
        <taxon>Tracheophyta</taxon>
        <taxon>Spermatophyta</taxon>
        <taxon>Magnoliopsida</taxon>
        <taxon>Liliopsida</taxon>
        <taxon>Poales</taxon>
        <taxon>Poaceae</taxon>
        <taxon>PACMAD clade</taxon>
        <taxon>Chloridoideae</taxon>
        <taxon>Eragrostideae</taxon>
        <taxon>Eragrostidinae</taxon>
        <taxon>Eragrostis</taxon>
    </lineage>
</organism>
<dbReference type="PROSITE" id="PS00375">
    <property type="entry name" value="UDPGT"/>
    <property type="match status" value="1"/>
</dbReference>
<keyword evidence="6" id="KW-1185">Reference proteome</keyword>
<dbReference type="SUPFAM" id="SSF53756">
    <property type="entry name" value="UDP-Glycosyltransferase/glycogen phosphorylase"/>
    <property type="match status" value="1"/>
</dbReference>
<dbReference type="EMBL" id="RWGY01000167">
    <property type="protein sequence ID" value="TVU03530.1"/>
    <property type="molecule type" value="Genomic_DNA"/>
</dbReference>
<dbReference type="GO" id="GO:0080044">
    <property type="term" value="F:quercetin 7-O-glucosyltransferase activity"/>
    <property type="evidence" value="ECO:0007669"/>
    <property type="project" value="TreeGrafter"/>
</dbReference>
<protein>
    <recommendedName>
        <fullName evidence="4">Glycosyltransferase</fullName>
        <ecNumber evidence="4">2.4.1.-</ecNumber>
    </recommendedName>
</protein>
<evidence type="ECO:0000256" key="2">
    <source>
        <dbReference type="ARBA" id="ARBA00022679"/>
    </source>
</evidence>
<gene>
    <name evidence="5" type="ORF">EJB05_50926</name>
</gene>
<dbReference type="InterPro" id="IPR035595">
    <property type="entry name" value="UDP_glycos_trans_CS"/>
</dbReference>
<evidence type="ECO:0000313" key="5">
    <source>
        <dbReference type="EMBL" id="TVU03530.1"/>
    </source>
</evidence>
<evidence type="ECO:0000256" key="3">
    <source>
        <dbReference type="RuleBase" id="RU003718"/>
    </source>
</evidence>
<accession>A0A5J9SX30</accession>
<sequence length="478" mass="53386">MADEGRRHFLIVMYGIQSHINPVRVLAHRLTRLGVDGSIRATLSLPIATHRRLFSSSDDVADGVISYIPYSDGLDDGSLPKDADERERTRRAGFESVSSIIASLAARGQPVTCIMCTMVLPSVLDAAKEHGIPLAVYWIQPAHILAAYYHYFHGYGELIPSHATDLDYKVSLPGLNRPLRIRDFPYFLVDMTGSEVTKAINEAMLELFKYMDQRRPKVLINTFEELEPTVVAEMKTHMDVFAVGPMVGSWTEARIHLFKHDDADRKRYMDWLGTQPEKSVVYVSFGSVSKYKRQQMEEVVHGLKRCGRPYLLVVRKDELEKHEDSMSDISDSETVQRQGMVVEWCDQLEVLSHTAVGCFVTHCGWNSTLEAVVSGVPVVAVPNMFDQPTNAYLTEEEWLIGVKVERNSEGILTGAELARCIELVMGEDAKASVVRERANALKGIAQDVADAGGHSEINLLDFVETFQAHDTACVKNAS</sequence>
<dbReference type="PANTHER" id="PTHR11926">
    <property type="entry name" value="GLUCOSYL/GLUCURONOSYL TRANSFERASES"/>
    <property type="match status" value="1"/>
</dbReference>
<feature type="non-terminal residue" evidence="5">
    <location>
        <position position="1"/>
    </location>
</feature>
<evidence type="ECO:0000256" key="4">
    <source>
        <dbReference type="RuleBase" id="RU362057"/>
    </source>
</evidence>
<proteinExistence type="inferred from homology"/>
<evidence type="ECO:0000313" key="6">
    <source>
        <dbReference type="Proteomes" id="UP000324897"/>
    </source>
</evidence>
<dbReference type="PANTHER" id="PTHR11926:SF1534">
    <property type="entry name" value="GLYCOSYLTRANSFERASE"/>
    <property type="match status" value="1"/>
</dbReference>
<dbReference type="GO" id="GO:0080043">
    <property type="term" value="F:quercetin 3-O-glucosyltransferase activity"/>
    <property type="evidence" value="ECO:0007669"/>
    <property type="project" value="TreeGrafter"/>
</dbReference>
<comment type="similarity">
    <text evidence="1 3">Belongs to the UDP-glycosyltransferase family.</text>
</comment>
<dbReference type="EC" id="2.4.1.-" evidence="4"/>
<dbReference type="InterPro" id="IPR002213">
    <property type="entry name" value="UDP_glucos_trans"/>
</dbReference>
<keyword evidence="3" id="KW-0328">Glycosyltransferase</keyword>
<comment type="caution">
    <text evidence="5">The sequence shown here is derived from an EMBL/GenBank/DDBJ whole genome shotgun (WGS) entry which is preliminary data.</text>
</comment>